<feature type="transmembrane region" description="Helical" evidence="1">
    <location>
        <begin position="6"/>
        <end position="31"/>
    </location>
</feature>
<sequence length="47" mass="5264">MDCFPLLPLYFILFSCLTYGCCWGGCVLVYGEFGVVLSFQRACCLVI</sequence>
<accession>A0A2P2PXR5</accession>
<evidence type="ECO:0000313" key="2">
    <source>
        <dbReference type="EMBL" id="MBX59521.1"/>
    </source>
</evidence>
<keyword evidence="1" id="KW-0472">Membrane</keyword>
<proteinExistence type="predicted"/>
<dbReference type="EMBL" id="GGEC01079037">
    <property type="protein sequence ID" value="MBX59521.1"/>
    <property type="molecule type" value="Transcribed_RNA"/>
</dbReference>
<keyword evidence="1" id="KW-1133">Transmembrane helix</keyword>
<protein>
    <submittedName>
        <fullName evidence="2">Uncharacterized protein</fullName>
    </submittedName>
</protein>
<keyword evidence="1" id="KW-0812">Transmembrane</keyword>
<evidence type="ECO:0000256" key="1">
    <source>
        <dbReference type="SAM" id="Phobius"/>
    </source>
</evidence>
<organism evidence="2">
    <name type="scientific">Rhizophora mucronata</name>
    <name type="common">Asiatic mangrove</name>
    <dbReference type="NCBI Taxonomy" id="61149"/>
    <lineage>
        <taxon>Eukaryota</taxon>
        <taxon>Viridiplantae</taxon>
        <taxon>Streptophyta</taxon>
        <taxon>Embryophyta</taxon>
        <taxon>Tracheophyta</taxon>
        <taxon>Spermatophyta</taxon>
        <taxon>Magnoliopsida</taxon>
        <taxon>eudicotyledons</taxon>
        <taxon>Gunneridae</taxon>
        <taxon>Pentapetalae</taxon>
        <taxon>rosids</taxon>
        <taxon>fabids</taxon>
        <taxon>Malpighiales</taxon>
        <taxon>Rhizophoraceae</taxon>
        <taxon>Rhizophora</taxon>
    </lineage>
</organism>
<dbReference type="AlphaFoldDB" id="A0A2P2PXR5"/>
<name>A0A2P2PXR5_RHIMU</name>
<reference evidence="2" key="1">
    <citation type="submission" date="2018-02" db="EMBL/GenBank/DDBJ databases">
        <title>Rhizophora mucronata_Transcriptome.</title>
        <authorList>
            <person name="Meera S.P."/>
            <person name="Sreeshan A."/>
            <person name="Augustine A."/>
        </authorList>
    </citation>
    <scope>NUCLEOTIDE SEQUENCE</scope>
    <source>
        <tissue evidence="2">Leaf</tissue>
    </source>
</reference>